<protein>
    <recommendedName>
        <fullName evidence="1">Transposase (putative) YhgA-like domain-containing protein</fullName>
    </recommendedName>
</protein>
<evidence type="ECO:0000313" key="3">
    <source>
        <dbReference type="Proteomes" id="UP000236199"/>
    </source>
</evidence>
<dbReference type="Proteomes" id="UP000236199">
    <property type="component" value="Unassembled WGS sequence"/>
</dbReference>
<comment type="caution">
    <text evidence="2">The sequence shown here is derived from an EMBL/GenBank/DDBJ whole genome shotgun (WGS) entry which is preliminary data.</text>
</comment>
<feature type="domain" description="Transposase (putative) YhgA-like" evidence="1">
    <location>
        <begin position="7"/>
        <end position="216"/>
    </location>
</feature>
<gene>
    <name evidence="2" type="ORF">X928_04095</name>
</gene>
<dbReference type="PANTHER" id="PTHR34611:SF2">
    <property type="entry name" value="INACTIVE RECOMBINATION-PROMOTING NUCLEASE-LIKE PROTEIN RPNE-RELATED"/>
    <property type="match status" value="1"/>
</dbReference>
<proteinExistence type="predicted"/>
<organism evidence="2 3">
    <name type="scientific">Petrotoga miotherma DSM 10691</name>
    <dbReference type="NCBI Taxonomy" id="1434326"/>
    <lineage>
        <taxon>Bacteria</taxon>
        <taxon>Thermotogati</taxon>
        <taxon>Thermotogota</taxon>
        <taxon>Thermotogae</taxon>
        <taxon>Petrotogales</taxon>
        <taxon>Petrotogaceae</taxon>
        <taxon>Petrotoga</taxon>
    </lineage>
</organism>
<dbReference type="InterPro" id="IPR051699">
    <property type="entry name" value="Rpn/YhgA-like_nuclease"/>
</dbReference>
<dbReference type="GO" id="GO:0006310">
    <property type="term" value="P:DNA recombination"/>
    <property type="evidence" value="ECO:0007669"/>
    <property type="project" value="TreeGrafter"/>
</dbReference>
<dbReference type="PANTHER" id="PTHR34611">
    <property type="match status" value="1"/>
</dbReference>
<sequence length="344" mass="40759">MSNPIKDSIFKELFEDRTVFYDFLKAFLPKEITKQIKETDLKREQTELIGKDFSIKRSDILYKIEKGNAPKGVQGNGQDVYIYLLLEHQSKVDQLMAFRMLAYKVRIWEQYVKSHKKESEQKGFKLPVIIGMVFYDGKAKWTSPMDVKDKITEIKNMEEYLIKANYELINLSSIKEETIINMKKALGVILLTDKPNVRIKNAEELLKIINEEIISKLPEEEKDKFDKHRNAFIELFGKRTDYKEIEERYKELQKMEVPKMFNTLEEIAKRDREKAKLEGVKEGERKGKLEERKELIIEILNQRFGEDFDKRLKEKIRNANEEIINQIKKNILNITLEELKGLLK</sequence>
<evidence type="ECO:0000259" key="1">
    <source>
        <dbReference type="Pfam" id="PF04754"/>
    </source>
</evidence>
<accession>A0A2K1PDI0</accession>
<name>A0A2K1PDI0_9BACT</name>
<dbReference type="OrthoDB" id="1721986at2"/>
<keyword evidence="3" id="KW-1185">Reference proteome</keyword>
<dbReference type="Pfam" id="PF04754">
    <property type="entry name" value="Transposase_31"/>
    <property type="match status" value="1"/>
</dbReference>
<dbReference type="GO" id="GO:1990238">
    <property type="term" value="F:double-stranded DNA endonuclease activity"/>
    <property type="evidence" value="ECO:0007669"/>
    <property type="project" value="TreeGrafter"/>
</dbReference>
<reference evidence="2 3" key="1">
    <citation type="submission" date="2013-12" db="EMBL/GenBank/DDBJ databases">
        <title>Comparative genomics of Petrotoga isolates.</title>
        <authorList>
            <person name="Nesbo C.L."/>
            <person name="Charchuk R."/>
            <person name="Chow K."/>
        </authorList>
    </citation>
    <scope>NUCLEOTIDE SEQUENCE [LARGE SCALE GENOMIC DNA]</scope>
    <source>
        <strain evidence="2 3">DSM 10691</strain>
    </source>
</reference>
<dbReference type="RefSeq" id="WP_103078594.1">
    <property type="nucleotide sequence ID" value="NZ_AZRM01000019.1"/>
</dbReference>
<dbReference type="InterPro" id="IPR006842">
    <property type="entry name" value="Transposase_31"/>
</dbReference>
<dbReference type="EMBL" id="AZRM01000019">
    <property type="protein sequence ID" value="PNS00840.1"/>
    <property type="molecule type" value="Genomic_DNA"/>
</dbReference>
<evidence type="ECO:0000313" key="2">
    <source>
        <dbReference type="EMBL" id="PNS00840.1"/>
    </source>
</evidence>
<dbReference type="AlphaFoldDB" id="A0A2K1PDI0"/>